<comment type="similarity">
    <text evidence="1 3">Belongs to the UDP-glycosyltransferase family.</text>
</comment>
<dbReference type="EC" id="2.4.1.-" evidence="4"/>
<dbReference type="InterPro" id="IPR002213">
    <property type="entry name" value="UDP_glucos_trans"/>
</dbReference>
<dbReference type="FunFam" id="3.40.50.2000:FF:000060">
    <property type="entry name" value="Glycosyltransferase"/>
    <property type="match status" value="1"/>
</dbReference>
<dbReference type="Pfam" id="PF00201">
    <property type="entry name" value="UDPGT"/>
    <property type="match status" value="1"/>
</dbReference>
<evidence type="ECO:0000256" key="2">
    <source>
        <dbReference type="ARBA" id="ARBA00022679"/>
    </source>
</evidence>
<organism evidence="6">
    <name type="scientific">Musa acuminata subsp. malaccensis</name>
    <name type="common">Wild banana</name>
    <name type="synonym">Musa malaccensis</name>
    <dbReference type="NCBI Taxonomy" id="214687"/>
    <lineage>
        <taxon>Eukaryota</taxon>
        <taxon>Viridiplantae</taxon>
        <taxon>Streptophyta</taxon>
        <taxon>Embryophyta</taxon>
        <taxon>Tracheophyta</taxon>
        <taxon>Spermatophyta</taxon>
        <taxon>Magnoliopsida</taxon>
        <taxon>Liliopsida</taxon>
        <taxon>Zingiberales</taxon>
        <taxon>Musaceae</taxon>
        <taxon>Musa</taxon>
    </lineage>
</organism>
<evidence type="ECO:0000256" key="3">
    <source>
        <dbReference type="RuleBase" id="RU003718"/>
    </source>
</evidence>
<dbReference type="PANTHER" id="PTHR48044:SF42">
    <property type="entry name" value="GLYCOSYLTRANSFERASE"/>
    <property type="match status" value="1"/>
</dbReference>
<evidence type="ECO:0000256" key="4">
    <source>
        <dbReference type="RuleBase" id="RU362057"/>
    </source>
</evidence>
<accession>A0A8D6ZX64</accession>
<feature type="non-terminal residue" evidence="6">
    <location>
        <position position="1"/>
    </location>
</feature>
<reference evidence="6" key="1">
    <citation type="submission" date="2021-03" db="EMBL/GenBank/DDBJ databases">
        <authorList>
            <consortium name="Genoscope - CEA"/>
            <person name="William W."/>
        </authorList>
    </citation>
    <scope>NUCLEOTIDE SEQUENCE</scope>
    <source>
        <strain evidence="6">Doubled-haploid Pahang</strain>
    </source>
</reference>
<dbReference type="AlphaFoldDB" id="A0A8D6ZX64"/>
<proteinExistence type="inferred from homology"/>
<dbReference type="CDD" id="cd03784">
    <property type="entry name" value="GT1_Gtf-like"/>
    <property type="match status" value="1"/>
</dbReference>
<dbReference type="Pfam" id="PF26168">
    <property type="entry name" value="Glyco_transf_N"/>
    <property type="match status" value="1"/>
</dbReference>
<dbReference type="EMBL" id="HG996470">
    <property type="protein sequence ID" value="CAG1838100.1"/>
    <property type="molecule type" value="Genomic_DNA"/>
</dbReference>
<dbReference type="GO" id="GO:1901137">
    <property type="term" value="P:carbohydrate derivative biosynthetic process"/>
    <property type="evidence" value="ECO:0007669"/>
    <property type="project" value="UniProtKB-ARBA"/>
</dbReference>
<dbReference type="PROSITE" id="PS00375">
    <property type="entry name" value="UDPGT"/>
    <property type="match status" value="1"/>
</dbReference>
<dbReference type="InterPro" id="IPR058980">
    <property type="entry name" value="Glyco_transf_N"/>
</dbReference>
<name>A0A8D6ZX64_MUSAM</name>
<dbReference type="GO" id="GO:0008194">
    <property type="term" value="F:UDP-glycosyltransferase activity"/>
    <property type="evidence" value="ECO:0007669"/>
    <property type="project" value="InterPro"/>
</dbReference>
<gene>
    <name evidence="6" type="ORF">GSMUA_262770.1</name>
</gene>
<dbReference type="PANTHER" id="PTHR48044">
    <property type="entry name" value="GLYCOSYLTRANSFERASE"/>
    <property type="match status" value="1"/>
</dbReference>
<dbReference type="InterPro" id="IPR035595">
    <property type="entry name" value="UDP_glycos_trans_CS"/>
</dbReference>
<protein>
    <recommendedName>
        <fullName evidence="4">Glycosyltransferase</fullName>
        <ecNumber evidence="4">2.4.1.-</ecNumber>
    </recommendedName>
</protein>
<dbReference type="Gene3D" id="3.40.50.2000">
    <property type="entry name" value="Glycogen Phosphorylase B"/>
    <property type="match status" value="2"/>
</dbReference>
<evidence type="ECO:0000256" key="1">
    <source>
        <dbReference type="ARBA" id="ARBA00009995"/>
    </source>
</evidence>
<sequence length="490" mass="53629">SLFGSTNLQSTEDLVPFAAMERGSHEQAHDVAVVVVPLPAQSHLAQLLHLSLLLCGRPGVSVHYATSRTHIRQAKSRLHPAWGSGSVSQIRFHELPIPAFPSPPPDLNSASTKFPAHFQPMFDVFEHLRTPLSTLLRSLSTSSHRVVVVHDSLSSFVAAEAAALHNVESYTFHCVPALFQLVFCLPSVADELRDGGLPLPPLDGIITEEFGVFARRQLAEASAGAGTLFNTCRPIEGLFIDLVAREPEYRDRKLFTVGPLSPMALLLNGGGLRQPHECLDWLDKQAPASVVYVSFGTTTSMSEEQVKELANGLLRSGQRFIWVLRDADRADIFTAEDNGNPRRMKLPPELEHKVEGTGMVVRGWAPQLEILAHPSMGAFMSHCGWNSCMESLCMGVPMIAWPMHSDQPTNAALVTEHLKVGVTVREWTPRGDEVVGRSDIEEAIKRVMVYEEGRATRARARVLGEAVRAAAAEGGASRAEFDAFVAHITR</sequence>
<evidence type="ECO:0000313" key="6">
    <source>
        <dbReference type="EMBL" id="CAG1838100.1"/>
    </source>
</evidence>
<feature type="domain" description="Glycosyltransferase N-terminal" evidence="5">
    <location>
        <begin position="30"/>
        <end position="262"/>
    </location>
</feature>
<keyword evidence="3" id="KW-0328">Glycosyltransferase</keyword>
<dbReference type="SUPFAM" id="SSF53756">
    <property type="entry name" value="UDP-Glycosyltransferase/glycogen phosphorylase"/>
    <property type="match status" value="1"/>
</dbReference>
<evidence type="ECO:0000259" key="5">
    <source>
        <dbReference type="Pfam" id="PF26168"/>
    </source>
</evidence>
<keyword evidence="2 3" id="KW-0808">Transferase</keyword>